<organism evidence="1 2">
    <name type="scientific">Hymenobacter antarcticus</name>
    <dbReference type="NCBI Taxonomy" id="486270"/>
    <lineage>
        <taxon>Bacteria</taxon>
        <taxon>Pseudomonadati</taxon>
        <taxon>Bacteroidota</taxon>
        <taxon>Cytophagia</taxon>
        <taxon>Cytophagales</taxon>
        <taxon>Hymenobacteraceae</taxon>
        <taxon>Hymenobacter</taxon>
    </lineage>
</organism>
<dbReference type="RefSeq" id="WP_345125319.1">
    <property type="nucleotide sequence ID" value="NZ_BAABDI010000019.1"/>
</dbReference>
<gene>
    <name evidence="1" type="ORF">GCM10022407_27720</name>
</gene>
<dbReference type="Proteomes" id="UP001501556">
    <property type="component" value="Unassembled WGS sequence"/>
</dbReference>
<comment type="caution">
    <text evidence="1">The sequence shown here is derived from an EMBL/GenBank/DDBJ whole genome shotgun (WGS) entry which is preliminary data.</text>
</comment>
<accession>A0ABP7QE71</accession>
<proteinExistence type="predicted"/>
<dbReference type="EMBL" id="BAABDI010000019">
    <property type="protein sequence ID" value="GAA3980893.1"/>
    <property type="molecule type" value="Genomic_DNA"/>
</dbReference>
<evidence type="ECO:0000313" key="1">
    <source>
        <dbReference type="EMBL" id="GAA3980893.1"/>
    </source>
</evidence>
<reference evidence="2" key="1">
    <citation type="journal article" date="2019" name="Int. J. Syst. Evol. Microbiol.">
        <title>The Global Catalogue of Microorganisms (GCM) 10K type strain sequencing project: providing services to taxonomists for standard genome sequencing and annotation.</title>
        <authorList>
            <consortium name="The Broad Institute Genomics Platform"/>
            <consortium name="The Broad Institute Genome Sequencing Center for Infectious Disease"/>
            <person name="Wu L."/>
            <person name="Ma J."/>
        </authorList>
    </citation>
    <scope>NUCLEOTIDE SEQUENCE [LARGE SCALE GENOMIC DNA]</scope>
    <source>
        <strain evidence="2">JCM 17217</strain>
    </source>
</reference>
<sequence>MLTDREADADVEKSVSVWLDDFGLLCFQHVYEAMPFGGRHQDSRERFLYDLTTGRALTIASQLRPGYATPLRRLLAAHLLHYDDFDSVNRDKENEWGWRDVKENPSRLPPLPALNENSTDDLVLTVAGLEATYSPFSLFTIPGGMSSSYPVLIPYRELRPLVQPGTALARMGAARGL</sequence>
<name>A0ABP7QE71_9BACT</name>
<evidence type="ECO:0000313" key="2">
    <source>
        <dbReference type="Proteomes" id="UP001501556"/>
    </source>
</evidence>
<protein>
    <submittedName>
        <fullName evidence="1">Uncharacterized protein</fullName>
    </submittedName>
</protein>
<keyword evidence="2" id="KW-1185">Reference proteome</keyword>